<dbReference type="InterPro" id="IPR000792">
    <property type="entry name" value="Tscrpt_reg_LuxR_C"/>
</dbReference>
<feature type="domain" description="HTH luxR-type" evidence="4">
    <location>
        <begin position="202"/>
        <end position="267"/>
    </location>
</feature>
<protein>
    <submittedName>
        <fullName evidence="5">Helix-turn-helix transcriptional regulator</fullName>
    </submittedName>
</protein>
<keyword evidence="6" id="KW-1185">Reference proteome</keyword>
<dbReference type="OrthoDB" id="343383at2"/>
<dbReference type="Pfam" id="PF00196">
    <property type="entry name" value="GerE"/>
    <property type="match status" value="1"/>
</dbReference>
<dbReference type="PANTHER" id="PTHR44688:SF16">
    <property type="entry name" value="DNA-BINDING TRANSCRIPTIONAL ACTIVATOR DEVR_DOSR"/>
    <property type="match status" value="1"/>
</dbReference>
<dbReference type="GO" id="GO:0006355">
    <property type="term" value="P:regulation of DNA-templated transcription"/>
    <property type="evidence" value="ECO:0007669"/>
    <property type="project" value="InterPro"/>
</dbReference>
<dbReference type="PROSITE" id="PS50043">
    <property type="entry name" value="HTH_LUXR_2"/>
    <property type="match status" value="1"/>
</dbReference>
<reference evidence="5 6" key="1">
    <citation type="submission" date="2019-08" db="EMBL/GenBank/DDBJ databases">
        <title>Hyperibacter terrae gen. nov., sp. nov. and Hyperibacter viscosus sp. nov., two new members in the family Rhodospirillaceae isolated from the rhizosphere of Hypericum perforatum.</title>
        <authorList>
            <person name="Noviana Z."/>
        </authorList>
    </citation>
    <scope>NUCLEOTIDE SEQUENCE [LARGE SCALE GENOMIC DNA]</scope>
    <source>
        <strain evidence="5 6">R5913</strain>
    </source>
</reference>
<sequence>MTALDHRWHQYFAAALAALETPEFAPALVRALARIAEFDFSVIFGYCGEARPIDLFNNFPAARRDVFVADYQAGPYLLDPFYHASRGRVPSGLHRMRDLAPDRFYQSQYYRSYYARTGLAEEIGFFLSPSSDATVVISLMRDGHRTIFPAREMNRLQQVAPVVIAAAERHWRGLEGETPAAAGGRPDESELTSRLDLASLFDAFGERPLTRREREVGALVLRGHSSEAIARQLKIAPGTVKIHRKNIYAKLGIASQAELFSLFLSSLAGRR</sequence>
<dbReference type="Proteomes" id="UP000326202">
    <property type="component" value="Chromosome"/>
</dbReference>
<keyword evidence="2" id="KW-0238">DNA-binding</keyword>
<dbReference type="PRINTS" id="PR00038">
    <property type="entry name" value="HTHLUXR"/>
</dbReference>
<evidence type="ECO:0000313" key="5">
    <source>
        <dbReference type="EMBL" id="QEX20025.1"/>
    </source>
</evidence>
<dbReference type="InterPro" id="IPR036388">
    <property type="entry name" value="WH-like_DNA-bd_sf"/>
</dbReference>
<dbReference type="AlphaFoldDB" id="A0A5J6MTH8"/>
<evidence type="ECO:0000256" key="3">
    <source>
        <dbReference type="ARBA" id="ARBA00023163"/>
    </source>
</evidence>
<gene>
    <name evidence="5" type="primary">dorX</name>
    <name evidence="5" type="ORF">FRZ44_53400</name>
</gene>
<evidence type="ECO:0000256" key="1">
    <source>
        <dbReference type="ARBA" id="ARBA00023015"/>
    </source>
</evidence>
<evidence type="ECO:0000256" key="2">
    <source>
        <dbReference type="ARBA" id="ARBA00023125"/>
    </source>
</evidence>
<proteinExistence type="predicted"/>
<evidence type="ECO:0000313" key="6">
    <source>
        <dbReference type="Proteomes" id="UP000326202"/>
    </source>
</evidence>
<dbReference type="PROSITE" id="PS00622">
    <property type="entry name" value="HTH_LUXR_1"/>
    <property type="match status" value="1"/>
</dbReference>
<dbReference type="GO" id="GO:0003677">
    <property type="term" value="F:DNA binding"/>
    <property type="evidence" value="ECO:0007669"/>
    <property type="project" value="UniProtKB-KW"/>
</dbReference>
<organism evidence="5 6">
    <name type="scientific">Hypericibacter terrae</name>
    <dbReference type="NCBI Taxonomy" id="2602015"/>
    <lineage>
        <taxon>Bacteria</taxon>
        <taxon>Pseudomonadati</taxon>
        <taxon>Pseudomonadota</taxon>
        <taxon>Alphaproteobacteria</taxon>
        <taxon>Rhodospirillales</taxon>
        <taxon>Dongiaceae</taxon>
        <taxon>Hypericibacter</taxon>
    </lineage>
</organism>
<dbReference type="Gene3D" id="1.10.10.10">
    <property type="entry name" value="Winged helix-like DNA-binding domain superfamily/Winged helix DNA-binding domain"/>
    <property type="match status" value="1"/>
</dbReference>
<dbReference type="InterPro" id="IPR016032">
    <property type="entry name" value="Sig_transdc_resp-reg_C-effctor"/>
</dbReference>
<dbReference type="PANTHER" id="PTHR44688">
    <property type="entry name" value="DNA-BINDING TRANSCRIPTIONAL ACTIVATOR DEVR_DOSR"/>
    <property type="match status" value="1"/>
</dbReference>
<dbReference type="KEGG" id="htq:FRZ44_53400"/>
<dbReference type="SUPFAM" id="SSF46894">
    <property type="entry name" value="C-terminal effector domain of the bipartite response regulators"/>
    <property type="match status" value="1"/>
</dbReference>
<dbReference type="EMBL" id="CP042906">
    <property type="protein sequence ID" value="QEX20025.1"/>
    <property type="molecule type" value="Genomic_DNA"/>
</dbReference>
<dbReference type="CDD" id="cd06170">
    <property type="entry name" value="LuxR_C_like"/>
    <property type="match status" value="1"/>
</dbReference>
<dbReference type="SMART" id="SM00421">
    <property type="entry name" value="HTH_LUXR"/>
    <property type="match status" value="1"/>
</dbReference>
<accession>A0A5J6MTH8</accession>
<dbReference type="RefSeq" id="WP_151180032.1">
    <property type="nucleotide sequence ID" value="NZ_CP042906.1"/>
</dbReference>
<evidence type="ECO:0000259" key="4">
    <source>
        <dbReference type="PROSITE" id="PS50043"/>
    </source>
</evidence>
<name>A0A5J6MTH8_9PROT</name>
<keyword evidence="1" id="KW-0805">Transcription regulation</keyword>
<keyword evidence="3" id="KW-0804">Transcription</keyword>